<dbReference type="Proteomes" id="UP000027730">
    <property type="component" value="Unassembled WGS sequence"/>
</dbReference>
<evidence type="ECO:0000256" key="7">
    <source>
        <dbReference type="SAM" id="Coils"/>
    </source>
</evidence>
<reference evidence="9 10" key="1">
    <citation type="journal article" date="2014" name="BMC Genomics">
        <title>Genome sequencing of four Aureobasidium pullulans varieties: biotechnological potential, stress tolerance, and description of new species.</title>
        <authorList>
            <person name="Gostin Ar C."/>
            <person name="Ohm R.A."/>
            <person name="Kogej T."/>
            <person name="Sonjak S."/>
            <person name="Turk M."/>
            <person name="Zajc J."/>
            <person name="Zalar P."/>
            <person name="Grube M."/>
            <person name="Sun H."/>
            <person name="Han J."/>
            <person name="Sharma A."/>
            <person name="Chiniquy J."/>
            <person name="Ngan C.Y."/>
            <person name="Lipzen A."/>
            <person name="Barry K."/>
            <person name="Grigoriev I.V."/>
            <person name="Gunde-Cimerman N."/>
        </authorList>
    </citation>
    <scope>NUCLEOTIDE SEQUENCE [LARGE SCALE GENOMIC DNA]</scope>
    <source>
        <strain evidence="9 10">CBS 147.97</strain>
    </source>
</reference>
<gene>
    <name evidence="9" type="ORF">M436DRAFT_47676</name>
</gene>
<dbReference type="HOGENOM" id="CLU_096905_1_1_1"/>
<dbReference type="GO" id="GO:0005737">
    <property type="term" value="C:cytoplasm"/>
    <property type="evidence" value="ECO:0007669"/>
    <property type="project" value="UniProtKB-SubCell"/>
</dbReference>
<evidence type="ECO:0000256" key="5">
    <source>
        <dbReference type="ARBA" id="ARBA00022490"/>
    </source>
</evidence>
<evidence type="ECO:0000256" key="4">
    <source>
        <dbReference type="ARBA" id="ARBA00014971"/>
    </source>
</evidence>
<dbReference type="RefSeq" id="XP_013427080.1">
    <property type="nucleotide sequence ID" value="XM_013571626.1"/>
</dbReference>
<evidence type="ECO:0000256" key="8">
    <source>
        <dbReference type="SAM" id="MobiDB-lite"/>
    </source>
</evidence>
<dbReference type="STRING" id="1043004.A0A074WID3"/>
<evidence type="ECO:0000256" key="6">
    <source>
        <dbReference type="ARBA" id="ARBA00029995"/>
    </source>
</evidence>
<evidence type="ECO:0000256" key="3">
    <source>
        <dbReference type="ARBA" id="ARBA00007289"/>
    </source>
</evidence>
<protein>
    <recommendedName>
        <fullName evidence="4">Biogenesis of lysosome-related organelles complex 1 subunit CNL1</fullName>
    </recommendedName>
    <alternativeName>
        <fullName evidence="6">CNO-like protein 1</fullName>
    </alternativeName>
</protein>
<accession>A0A074WID3</accession>
<dbReference type="AlphaFoldDB" id="A0A074WID3"/>
<feature type="region of interest" description="Disordered" evidence="8">
    <location>
        <begin position="1"/>
        <end position="26"/>
    </location>
</feature>
<dbReference type="EMBL" id="KL584710">
    <property type="protein sequence ID" value="KEQ72890.1"/>
    <property type="molecule type" value="Genomic_DNA"/>
</dbReference>
<comment type="similarity">
    <text evidence="3">Belongs to the BLOC1S4 family.</text>
</comment>
<evidence type="ECO:0000256" key="1">
    <source>
        <dbReference type="ARBA" id="ARBA00003807"/>
    </source>
</evidence>
<keyword evidence="7" id="KW-0175">Coiled coil</keyword>
<dbReference type="PANTHER" id="PTHR39145">
    <property type="entry name" value="BIOGENESIS OF LYSOSOME-RELATED ORGANELLES COMPLEX 1 SUBUNIT CNL1"/>
    <property type="match status" value="1"/>
</dbReference>
<comment type="subcellular location">
    <subcellularLocation>
        <location evidence="2">Cytoplasm</location>
    </subcellularLocation>
</comment>
<dbReference type="PANTHER" id="PTHR39145:SF1">
    <property type="entry name" value="BIOGENESIS OF LYSOSOME-RELATED ORGANELLES COMPLEX 1 SUBUNIT CNL1"/>
    <property type="match status" value="1"/>
</dbReference>
<dbReference type="GO" id="GO:0031083">
    <property type="term" value="C:BLOC-1 complex"/>
    <property type="evidence" value="ECO:0007669"/>
    <property type="project" value="InterPro"/>
</dbReference>
<dbReference type="OrthoDB" id="5424991at2759"/>
<evidence type="ECO:0000313" key="10">
    <source>
        <dbReference type="Proteomes" id="UP000027730"/>
    </source>
</evidence>
<proteinExistence type="inferred from homology"/>
<feature type="compositionally biased region" description="Low complexity" evidence="8">
    <location>
        <begin position="1"/>
        <end position="25"/>
    </location>
</feature>
<evidence type="ECO:0000313" key="9">
    <source>
        <dbReference type="EMBL" id="KEQ72890.1"/>
    </source>
</evidence>
<dbReference type="InterPro" id="IPR034455">
    <property type="entry name" value="CNL1"/>
</dbReference>
<sequence length="159" mass="17396">MVSKKPSSSSSRAAAPTASSTVAPSQLGLTNGEEIATFQRHQQVALSRANNSIARTAAANGRVLVDASNLMLLANYFDHVMAGIQQRADLLTRQTQASVQRQSSRAVSSIQAANAEIARVHSLLRQIDELEAEFDKIRRIRDIVAAFRSRVEALERRVR</sequence>
<evidence type="ECO:0000256" key="2">
    <source>
        <dbReference type="ARBA" id="ARBA00004496"/>
    </source>
</evidence>
<keyword evidence="5" id="KW-0963">Cytoplasm</keyword>
<keyword evidence="10" id="KW-1185">Reference proteome</keyword>
<feature type="coiled-coil region" evidence="7">
    <location>
        <begin position="113"/>
        <end position="157"/>
    </location>
</feature>
<dbReference type="GeneID" id="25410752"/>
<name>A0A074WID3_9PEZI</name>
<organism evidence="9 10">
    <name type="scientific">Aureobasidium namibiae CBS 147.97</name>
    <dbReference type="NCBI Taxonomy" id="1043004"/>
    <lineage>
        <taxon>Eukaryota</taxon>
        <taxon>Fungi</taxon>
        <taxon>Dikarya</taxon>
        <taxon>Ascomycota</taxon>
        <taxon>Pezizomycotina</taxon>
        <taxon>Dothideomycetes</taxon>
        <taxon>Dothideomycetidae</taxon>
        <taxon>Dothideales</taxon>
        <taxon>Saccotheciaceae</taxon>
        <taxon>Aureobasidium</taxon>
    </lineage>
</organism>
<comment type="function">
    <text evidence="1">Component of the biogenesis of lysosome-related organelles complex-1 (BLOC-1), a complex that is involved in endosomal cargo sorting.</text>
</comment>
<dbReference type="GO" id="GO:0007032">
    <property type="term" value="P:endosome organization"/>
    <property type="evidence" value="ECO:0007669"/>
    <property type="project" value="TreeGrafter"/>
</dbReference>